<evidence type="ECO:0000256" key="1">
    <source>
        <dbReference type="SAM" id="SignalP"/>
    </source>
</evidence>
<sequence length="276" mass="29270">MQFSAHTIWFAIGKTIVYALVARNTTSPTGHYIPPPGCPFGMGGPEGIYRDPPRPLAGPCIAKSPTPEACHVAALIRAMLTRLTNPGTDAVLDQAVSNGPRSHCLLNAVQPAQDCCDDRDRRSVNSGTRTICCIRGGDPNPSGPNDIGSAACCGNARSGPNSSQVCCYQGGARLATRIFAVMNIVSLVNKQSIRIAELILARMTNRSILLRDAVSDQAPSQDCCDDKFRHSALNDTETICCIRGGDPVDPFQPAFIGQVCCSGQPPVPGPEGRTYC</sequence>
<evidence type="ECO:0008006" key="4">
    <source>
        <dbReference type="Google" id="ProtNLM"/>
    </source>
</evidence>
<protein>
    <recommendedName>
        <fullName evidence="4">Hydrophobin</fullName>
    </recommendedName>
</protein>
<dbReference type="EMBL" id="MU004231">
    <property type="protein sequence ID" value="KAF2673148.1"/>
    <property type="molecule type" value="Genomic_DNA"/>
</dbReference>
<keyword evidence="3" id="KW-1185">Reference proteome</keyword>
<organism evidence="2 3">
    <name type="scientific">Microthyrium microscopicum</name>
    <dbReference type="NCBI Taxonomy" id="703497"/>
    <lineage>
        <taxon>Eukaryota</taxon>
        <taxon>Fungi</taxon>
        <taxon>Dikarya</taxon>
        <taxon>Ascomycota</taxon>
        <taxon>Pezizomycotina</taxon>
        <taxon>Dothideomycetes</taxon>
        <taxon>Dothideomycetes incertae sedis</taxon>
        <taxon>Microthyriales</taxon>
        <taxon>Microthyriaceae</taxon>
        <taxon>Microthyrium</taxon>
    </lineage>
</organism>
<feature type="chain" id="PRO_5025386300" description="Hydrophobin" evidence="1">
    <location>
        <begin position="20"/>
        <end position="276"/>
    </location>
</feature>
<name>A0A6A6UPX9_9PEZI</name>
<evidence type="ECO:0000313" key="2">
    <source>
        <dbReference type="EMBL" id="KAF2673148.1"/>
    </source>
</evidence>
<accession>A0A6A6UPX9</accession>
<feature type="signal peptide" evidence="1">
    <location>
        <begin position="1"/>
        <end position="19"/>
    </location>
</feature>
<evidence type="ECO:0000313" key="3">
    <source>
        <dbReference type="Proteomes" id="UP000799302"/>
    </source>
</evidence>
<proteinExistence type="predicted"/>
<gene>
    <name evidence="2" type="ORF">BT63DRAFT_475700</name>
</gene>
<dbReference type="Proteomes" id="UP000799302">
    <property type="component" value="Unassembled WGS sequence"/>
</dbReference>
<keyword evidence="1" id="KW-0732">Signal</keyword>
<reference evidence="2" key="1">
    <citation type="journal article" date="2020" name="Stud. Mycol.">
        <title>101 Dothideomycetes genomes: a test case for predicting lifestyles and emergence of pathogens.</title>
        <authorList>
            <person name="Haridas S."/>
            <person name="Albert R."/>
            <person name="Binder M."/>
            <person name="Bloem J."/>
            <person name="Labutti K."/>
            <person name="Salamov A."/>
            <person name="Andreopoulos B."/>
            <person name="Baker S."/>
            <person name="Barry K."/>
            <person name="Bills G."/>
            <person name="Bluhm B."/>
            <person name="Cannon C."/>
            <person name="Castanera R."/>
            <person name="Culley D."/>
            <person name="Daum C."/>
            <person name="Ezra D."/>
            <person name="Gonzalez J."/>
            <person name="Henrissat B."/>
            <person name="Kuo A."/>
            <person name="Liang C."/>
            <person name="Lipzen A."/>
            <person name="Lutzoni F."/>
            <person name="Magnuson J."/>
            <person name="Mondo S."/>
            <person name="Nolan M."/>
            <person name="Ohm R."/>
            <person name="Pangilinan J."/>
            <person name="Park H.-J."/>
            <person name="Ramirez L."/>
            <person name="Alfaro M."/>
            <person name="Sun H."/>
            <person name="Tritt A."/>
            <person name="Yoshinaga Y."/>
            <person name="Zwiers L.-H."/>
            <person name="Turgeon B."/>
            <person name="Goodwin S."/>
            <person name="Spatafora J."/>
            <person name="Crous P."/>
            <person name="Grigoriev I."/>
        </authorList>
    </citation>
    <scope>NUCLEOTIDE SEQUENCE</scope>
    <source>
        <strain evidence="2">CBS 115976</strain>
    </source>
</reference>
<dbReference type="AlphaFoldDB" id="A0A6A6UPX9"/>